<evidence type="ECO:0000256" key="1">
    <source>
        <dbReference type="SAM" id="Coils"/>
    </source>
</evidence>
<evidence type="ECO:0008006" key="4">
    <source>
        <dbReference type="Google" id="ProtNLM"/>
    </source>
</evidence>
<dbReference type="EMBL" id="CP022129">
    <property type="protein sequence ID" value="ASF48498.1"/>
    <property type="molecule type" value="Genomic_DNA"/>
</dbReference>
<dbReference type="KEGG" id="mpsy:CEK71_21910"/>
<keyword evidence="3" id="KW-1185">Reference proteome</keyword>
<protein>
    <recommendedName>
        <fullName evidence="4">Chemotaxis protein</fullName>
    </recommendedName>
</protein>
<evidence type="ECO:0000313" key="2">
    <source>
        <dbReference type="EMBL" id="ASF48498.1"/>
    </source>
</evidence>
<dbReference type="Proteomes" id="UP000197019">
    <property type="component" value="Chromosome"/>
</dbReference>
<organism evidence="2 3">
    <name type="scientific">Methylovulum psychrotolerans</name>
    <dbReference type="NCBI Taxonomy" id="1704499"/>
    <lineage>
        <taxon>Bacteria</taxon>
        <taxon>Pseudomonadati</taxon>
        <taxon>Pseudomonadota</taxon>
        <taxon>Gammaproteobacteria</taxon>
        <taxon>Methylococcales</taxon>
        <taxon>Methylococcaceae</taxon>
        <taxon>Methylovulum</taxon>
    </lineage>
</organism>
<dbReference type="RefSeq" id="WP_088621360.1">
    <property type="nucleotide sequence ID" value="NZ_CP022129.1"/>
</dbReference>
<feature type="coiled-coil region" evidence="1">
    <location>
        <begin position="36"/>
        <end position="63"/>
    </location>
</feature>
<dbReference type="OrthoDB" id="6713069at2"/>
<gene>
    <name evidence="2" type="ORF">CEK71_21910</name>
</gene>
<accession>A0A1Z4C4S7</accession>
<keyword evidence="1" id="KW-0175">Coiled coil</keyword>
<evidence type="ECO:0000313" key="3">
    <source>
        <dbReference type="Proteomes" id="UP000197019"/>
    </source>
</evidence>
<proteinExistence type="predicted"/>
<reference evidence="2 3" key="1">
    <citation type="submission" date="2017-06" db="EMBL/GenBank/DDBJ databases">
        <title>Genome Sequencing of the methanotroph Methylovulum psychrotolerants str. HV10-M2 isolated from a high-altitude environment.</title>
        <authorList>
            <person name="Mateos-Rivera A."/>
        </authorList>
    </citation>
    <scope>NUCLEOTIDE SEQUENCE [LARGE SCALE GENOMIC DNA]</scope>
    <source>
        <strain evidence="2 3">HV10_M2</strain>
    </source>
</reference>
<sequence length="202" mass="20903">MPLPIILGGAALISAVYGIKKGMNAKSDFDSAKYWREKAQELYDEAKNDLEFAHNNARQAMEDLGESKFEIYEKSIIPFVEVFSNIKHINFDDNSLLDARDLPQVSNTELKEIREAALAMKEIVGGGIAALGTGGLAGLAAYGGVGLLGTASTGTAIATLSGVAATNATLAWLGGGSLAAGGWGMAGGVYVLGGSSQGLFSL</sequence>
<name>A0A1Z4C4S7_9GAMM</name>
<dbReference type="AlphaFoldDB" id="A0A1Z4C4S7"/>